<dbReference type="PANTHER" id="PTHR46127:SF1">
    <property type="entry name" value="CILIA- AND FLAGELLA-ASSOCIATED PROTEIN 65"/>
    <property type="match status" value="1"/>
</dbReference>
<reference evidence="2" key="1">
    <citation type="submission" date="2014-12" db="EMBL/GenBank/DDBJ databases">
        <title>Insight into the proteome of Arion vulgaris.</title>
        <authorList>
            <person name="Aradska J."/>
            <person name="Bulat T."/>
            <person name="Smidak R."/>
            <person name="Sarate P."/>
            <person name="Gangsoo J."/>
            <person name="Sialana F."/>
            <person name="Bilban M."/>
            <person name="Lubec G."/>
        </authorList>
    </citation>
    <scope>NUCLEOTIDE SEQUENCE</scope>
    <source>
        <tissue evidence="2">Skin</tissue>
    </source>
</reference>
<organism evidence="2">
    <name type="scientific">Arion vulgaris</name>
    <dbReference type="NCBI Taxonomy" id="1028688"/>
    <lineage>
        <taxon>Eukaryota</taxon>
        <taxon>Metazoa</taxon>
        <taxon>Spiralia</taxon>
        <taxon>Lophotrochozoa</taxon>
        <taxon>Mollusca</taxon>
        <taxon>Gastropoda</taxon>
        <taxon>Heterobranchia</taxon>
        <taxon>Euthyneura</taxon>
        <taxon>Panpulmonata</taxon>
        <taxon>Eupulmonata</taxon>
        <taxon>Stylommatophora</taxon>
        <taxon>Helicina</taxon>
        <taxon>Arionoidea</taxon>
        <taxon>Arionidae</taxon>
        <taxon>Arion</taxon>
    </lineage>
</organism>
<dbReference type="AlphaFoldDB" id="A0A0B6Y4L5"/>
<protein>
    <submittedName>
        <fullName evidence="2">Uncharacterized protein</fullName>
    </submittedName>
</protein>
<dbReference type="InterPro" id="IPR052614">
    <property type="entry name" value="CFAP65"/>
</dbReference>
<dbReference type="EMBL" id="HACG01004224">
    <property type="protein sequence ID" value="CEK51089.1"/>
    <property type="molecule type" value="Transcribed_RNA"/>
</dbReference>
<feature type="non-terminal residue" evidence="2">
    <location>
        <position position="1"/>
    </location>
</feature>
<feature type="region of interest" description="Disordered" evidence="1">
    <location>
        <begin position="161"/>
        <end position="188"/>
    </location>
</feature>
<dbReference type="PANTHER" id="PTHR46127">
    <property type="entry name" value="CILIA- AND FLAGELLA-ASSOCIATED PROTEIN 65"/>
    <property type="match status" value="1"/>
</dbReference>
<evidence type="ECO:0000313" key="2">
    <source>
        <dbReference type="EMBL" id="CEK51089.1"/>
    </source>
</evidence>
<sequence length="303" mass="34298">SASNVREICKYKTLPPIRQLTVDEQRELLRKQQIKLSQLWQKPQPQKPFLLHLGITARTHDHHIFQANFSEEFQHFFIDRTVSQHNSLLEPYQQQADVPATIECSVDESGMVANVVGNCLRSLLDDSSFIQAVTKVMQEPIPYFHQFATVQSDNIAETGTTNVAQDSLDSIKMEEESPSGSEDGDNIVSFSGLSEAGFNVQGTIEPILSEELQEVMSVHEPTTAQYSYRSSDMDKLDMEAMQQKQIQSIKRLPEFGHGVEQVLENTILNLMYEAISSEFSIISKPKLVAMSRRIRPDLEILDP</sequence>
<accession>A0A0B6Y4L5</accession>
<proteinExistence type="predicted"/>
<evidence type="ECO:0000256" key="1">
    <source>
        <dbReference type="SAM" id="MobiDB-lite"/>
    </source>
</evidence>
<gene>
    <name evidence="2" type="primary">ORF12451</name>
</gene>
<name>A0A0B6Y4L5_9EUPU</name>